<evidence type="ECO:0000256" key="1">
    <source>
        <dbReference type="SAM" id="Phobius"/>
    </source>
</evidence>
<accession>W9H9Z0</accession>
<dbReference type="PANTHER" id="PTHR14969:SF13">
    <property type="entry name" value="AT30094P"/>
    <property type="match status" value="1"/>
</dbReference>
<feature type="domain" description="Phosphatidic acid phosphatase type 2/haloperoxidase" evidence="2">
    <location>
        <begin position="71"/>
        <end position="184"/>
    </location>
</feature>
<keyword evidence="4" id="KW-1185">Reference proteome</keyword>
<feature type="transmembrane region" description="Helical" evidence="1">
    <location>
        <begin position="36"/>
        <end position="56"/>
    </location>
</feature>
<gene>
    <name evidence="3" type="ORF">N825_35770</name>
</gene>
<keyword evidence="1" id="KW-0472">Membrane</keyword>
<reference evidence="3 4" key="1">
    <citation type="submission" date="2013-08" db="EMBL/GenBank/DDBJ databases">
        <title>The genome sequence of Skermanella stibiiresistens.</title>
        <authorList>
            <person name="Zhu W."/>
            <person name="Wang G."/>
        </authorList>
    </citation>
    <scope>NUCLEOTIDE SEQUENCE [LARGE SCALE GENOMIC DNA]</scope>
    <source>
        <strain evidence="3 4">SB22</strain>
    </source>
</reference>
<dbReference type="EMBL" id="AVFL01000007">
    <property type="protein sequence ID" value="EWY40623.1"/>
    <property type="molecule type" value="Genomic_DNA"/>
</dbReference>
<proteinExistence type="predicted"/>
<dbReference type="SMART" id="SM00014">
    <property type="entry name" value="acidPPc"/>
    <property type="match status" value="1"/>
</dbReference>
<sequence length="237" mass="25472">MLLSHVDHLAFEVLRATDPAASAFFRTLTEAGDSKWTLVPTGVIGSCLVLAGLWLVKARRAAAVARWTGSALLFVFASIALSGIIVNIIKVIIGRARPKLLDQIGFQGFDPMILDANFHSFPSGHTNTAVAFALAVSFLIPGWRAPLLALAGAIGFSRVAVNAHFMTDVIGGAALAYPTTYWLRARFAAQGWVFARSGAVGFQPQWPGRLLARLAERSLRRPLDALGAPDGRQLRRA</sequence>
<feature type="transmembrane region" description="Helical" evidence="1">
    <location>
        <begin position="129"/>
        <end position="156"/>
    </location>
</feature>
<dbReference type="Proteomes" id="UP000019486">
    <property type="component" value="Unassembled WGS sequence"/>
</dbReference>
<evidence type="ECO:0000313" key="4">
    <source>
        <dbReference type="Proteomes" id="UP000019486"/>
    </source>
</evidence>
<evidence type="ECO:0000313" key="3">
    <source>
        <dbReference type="EMBL" id="EWY40623.1"/>
    </source>
</evidence>
<dbReference type="PANTHER" id="PTHR14969">
    <property type="entry name" value="SPHINGOSINE-1-PHOSPHATE PHOSPHOHYDROLASE"/>
    <property type="match status" value="1"/>
</dbReference>
<keyword evidence="1" id="KW-1133">Transmembrane helix</keyword>
<keyword evidence="1" id="KW-0812">Transmembrane</keyword>
<dbReference type="InterPro" id="IPR036938">
    <property type="entry name" value="PAP2/HPO_sf"/>
</dbReference>
<dbReference type="SUPFAM" id="SSF48317">
    <property type="entry name" value="Acid phosphatase/Vanadium-dependent haloperoxidase"/>
    <property type="match status" value="1"/>
</dbReference>
<name>W9H9Z0_9PROT</name>
<evidence type="ECO:0000259" key="2">
    <source>
        <dbReference type="SMART" id="SM00014"/>
    </source>
</evidence>
<protein>
    <submittedName>
        <fullName evidence="3">Phosphoesterase</fullName>
    </submittedName>
</protein>
<dbReference type="Pfam" id="PF01569">
    <property type="entry name" value="PAP2"/>
    <property type="match status" value="1"/>
</dbReference>
<dbReference type="STRING" id="1385369.N825_35770"/>
<dbReference type="RefSeq" id="WP_198038300.1">
    <property type="nucleotide sequence ID" value="NZ_AVFL01000007.1"/>
</dbReference>
<organism evidence="3 4">
    <name type="scientific">Skermanella stibiiresistens SB22</name>
    <dbReference type="NCBI Taxonomy" id="1385369"/>
    <lineage>
        <taxon>Bacteria</taxon>
        <taxon>Pseudomonadati</taxon>
        <taxon>Pseudomonadota</taxon>
        <taxon>Alphaproteobacteria</taxon>
        <taxon>Rhodospirillales</taxon>
        <taxon>Azospirillaceae</taxon>
        <taxon>Skermanella</taxon>
    </lineage>
</organism>
<dbReference type="InterPro" id="IPR000326">
    <property type="entry name" value="PAP2/HPO"/>
</dbReference>
<feature type="transmembrane region" description="Helical" evidence="1">
    <location>
        <begin position="68"/>
        <end position="93"/>
    </location>
</feature>
<dbReference type="AlphaFoldDB" id="W9H9Z0"/>
<dbReference type="Gene3D" id="1.20.144.10">
    <property type="entry name" value="Phosphatidic acid phosphatase type 2/haloperoxidase"/>
    <property type="match status" value="1"/>
</dbReference>
<comment type="caution">
    <text evidence="3">The sequence shown here is derived from an EMBL/GenBank/DDBJ whole genome shotgun (WGS) entry which is preliminary data.</text>
</comment>